<dbReference type="EMBL" id="MN739155">
    <property type="protein sequence ID" value="QHS91155.1"/>
    <property type="molecule type" value="Genomic_DNA"/>
</dbReference>
<dbReference type="AlphaFoldDB" id="A0A6C0BFQ6"/>
<accession>A0A6C0BFQ6</accession>
<evidence type="ECO:0000313" key="2">
    <source>
        <dbReference type="EMBL" id="QHS91155.1"/>
    </source>
</evidence>
<protein>
    <submittedName>
        <fullName evidence="2">Uncharacterized protein</fullName>
    </submittedName>
</protein>
<proteinExistence type="predicted"/>
<name>A0A6C0BFQ6_9ZZZZ</name>
<reference evidence="2" key="1">
    <citation type="journal article" date="2020" name="Nature">
        <title>Giant virus diversity and host interactions through global metagenomics.</title>
        <authorList>
            <person name="Schulz F."/>
            <person name="Roux S."/>
            <person name="Paez-Espino D."/>
            <person name="Jungbluth S."/>
            <person name="Walsh D.A."/>
            <person name="Denef V.J."/>
            <person name="McMahon K.D."/>
            <person name="Konstantinidis K.T."/>
            <person name="Eloe-Fadrosh E.A."/>
            <person name="Kyrpides N.C."/>
            <person name="Woyke T."/>
        </authorList>
    </citation>
    <scope>NUCLEOTIDE SEQUENCE</scope>
    <source>
        <strain evidence="2">GVMAG-M-3300013004-44</strain>
    </source>
</reference>
<evidence type="ECO:0000256" key="1">
    <source>
        <dbReference type="SAM" id="Phobius"/>
    </source>
</evidence>
<feature type="transmembrane region" description="Helical" evidence="1">
    <location>
        <begin position="6"/>
        <end position="28"/>
    </location>
</feature>
<keyword evidence="1" id="KW-1133">Transmembrane helix</keyword>
<keyword evidence="1" id="KW-0472">Membrane</keyword>
<keyword evidence="1" id="KW-0812">Transmembrane</keyword>
<sequence>MEESAIIAWIHFLSIFYLKNKMVQYVLIPVKNANKKRKTVFSFSFFFFSRFCLF</sequence>
<organism evidence="2">
    <name type="scientific">viral metagenome</name>
    <dbReference type="NCBI Taxonomy" id="1070528"/>
    <lineage>
        <taxon>unclassified sequences</taxon>
        <taxon>metagenomes</taxon>
        <taxon>organismal metagenomes</taxon>
    </lineage>
</organism>